<evidence type="ECO:0000313" key="2">
    <source>
        <dbReference type="EMBL" id="JAD76433.1"/>
    </source>
</evidence>
<reference evidence="2" key="2">
    <citation type="journal article" date="2015" name="Data Brief">
        <title>Shoot transcriptome of the giant reed, Arundo donax.</title>
        <authorList>
            <person name="Barrero R.A."/>
            <person name="Guerrero F.D."/>
            <person name="Moolhuijzen P."/>
            <person name="Goolsby J.A."/>
            <person name="Tidwell J."/>
            <person name="Bellgard S.E."/>
            <person name="Bellgard M.I."/>
        </authorList>
    </citation>
    <scope>NUCLEOTIDE SEQUENCE</scope>
    <source>
        <tissue evidence="2">Shoot tissue taken approximately 20 cm above the soil surface</tissue>
    </source>
</reference>
<proteinExistence type="predicted"/>
<dbReference type="PROSITE" id="PS51257">
    <property type="entry name" value="PROKAR_LIPOPROTEIN"/>
    <property type="match status" value="1"/>
</dbReference>
<dbReference type="EMBL" id="GBRH01221462">
    <property type="protein sequence ID" value="JAD76433.1"/>
    <property type="molecule type" value="Transcribed_RNA"/>
</dbReference>
<organism evidence="2">
    <name type="scientific">Arundo donax</name>
    <name type="common">Giant reed</name>
    <name type="synonym">Donax arundinaceus</name>
    <dbReference type="NCBI Taxonomy" id="35708"/>
    <lineage>
        <taxon>Eukaryota</taxon>
        <taxon>Viridiplantae</taxon>
        <taxon>Streptophyta</taxon>
        <taxon>Embryophyta</taxon>
        <taxon>Tracheophyta</taxon>
        <taxon>Spermatophyta</taxon>
        <taxon>Magnoliopsida</taxon>
        <taxon>Liliopsida</taxon>
        <taxon>Poales</taxon>
        <taxon>Poaceae</taxon>
        <taxon>PACMAD clade</taxon>
        <taxon>Arundinoideae</taxon>
        <taxon>Arundineae</taxon>
        <taxon>Arundo</taxon>
    </lineage>
</organism>
<dbReference type="AlphaFoldDB" id="A0A0A9CPR7"/>
<name>A0A0A9CPR7_ARUDO</name>
<feature type="compositionally biased region" description="Low complexity" evidence="1">
    <location>
        <begin position="17"/>
        <end position="38"/>
    </location>
</feature>
<feature type="region of interest" description="Disordered" evidence="1">
    <location>
        <begin position="1"/>
        <end position="51"/>
    </location>
</feature>
<reference evidence="2" key="1">
    <citation type="submission" date="2014-09" db="EMBL/GenBank/DDBJ databases">
        <authorList>
            <person name="Magalhaes I.L.F."/>
            <person name="Oliveira U."/>
            <person name="Santos F.R."/>
            <person name="Vidigal T.H.D.A."/>
            <person name="Brescovit A.D."/>
            <person name="Santos A.J."/>
        </authorList>
    </citation>
    <scope>NUCLEOTIDE SEQUENCE</scope>
    <source>
        <tissue evidence="2">Shoot tissue taken approximately 20 cm above the soil surface</tissue>
    </source>
</reference>
<sequence>MPPPRCTPPTGSSGACAHATRSTPPTSPTAASPTASPSVSPGRCCRRLSSG</sequence>
<protein>
    <submittedName>
        <fullName evidence="2">Lpa3</fullName>
    </submittedName>
</protein>
<evidence type="ECO:0000256" key="1">
    <source>
        <dbReference type="SAM" id="MobiDB-lite"/>
    </source>
</evidence>
<accession>A0A0A9CPR7</accession>